<gene>
    <name evidence="1" type="ORF">HGMM_F35G12C31</name>
    <name evidence="2" type="ORF">HGMM_F51D07C12</name>
</gene>
<proteinExistence type="predicted"/>
<accession>H5SMZ5</accession>
<dbReference type="Gene3D" id="3.10.129.10">
    <property type="entry name" value="Hotdog Thioesterase"/>
    <property type="match status" value="1"/>
</dbReference>
<protein>
    <submittedName>
        <fullName evidence="2">Thioesterase superfamily protein</fullName>
    </submittedName>
</protein>
<reference evidence="2" key="1">
    <citation type="journal article" date="2005" name="Environ. Microbiol.">
        <title>Genetic and functional properties of uncultivated thermophilic crenarchaeotes from a subsurface gold mine as revealed by analysis of genome fragments.</title>
        <authorList>
            <person name="Nunoura T."/>
            <person name="Hirayama H."/>
            <person name="Takami H."/>
            <person name="Oida H."/>
            <person name="Nishi S."/>
            <person name="Shimamura S."/>
            <person name="Suzuki Y."/>
            <person name="Inagaki F."/>
            <person name="Takai K."/>
            <person name="Nealson K.H."/>
            <person name="Horikoshi K."/>
        </authorList>
    </citation>
    <scope>NUCLEOTIDE SEQUENCE</scope>
</reference>
<sequence length="150" mass="17390">MPSDLEGFPVIIELPVQWGEMDAFNHVNNVSYFRYFESARIAYIERLGYIETMNATGIGPILASARCEFKRPLTYPDKILVGIRVSDMGTDRFTMQFRIFSQKLHKIAAEGDGVIVSYNYRERRRAPIPDEVRRRIEELEGRAFPISPRE</sequence>
<dbReference type="EMBL" id="AP011778">
    <property type="protein sequence ID" value="BAL57531.1"/>
    <property type="molecule type" value="Genomic_DNA"/>
</dbReference>
<dbReference type="AlphaFoldDB" id="H5SMZ5"/>
<dbReference type="PANTHER" id="PTHR31793">
    <property type="entry name" value="4-HYDROXYBENZOYL-COA THIOESTERASE FAMILY MEMBER"/>
    <property type="match status" value="1"/>
</dbReference>
<dbReference type="GO" id="GO:0047617">
    <property type="term" value="F:fatty acyl-CoA hydrolase activity"/>
    <property type="evidence" value="ECO:0007669"/>
    <property type="project" value="TreeGrafter"/>
</dbReference>
<evidence type="ECO:0000313" key="2">
    <source>
        <dbReference type="EMBL" id="BAL57531.1"/>
    </source>
</evidence>
<dbReference type="SUPFAM" id="SSF54637">
    <property type="entry name" value="Thioesterase/thiol ester dehydrase-isomerase"/>
    <property type="match status" value="1"/>
</dbReference>
<dbReference type="Pfam" id="PF13279">
    <property type="entry name" value="4HBT_2"/>
    <property type="match status" value="1"/>
</dbReference>
<dbReference type="PANTHER" id="PTHR31793:SF39">
    <property type="entry name" value="THIOESTERASE_THIOL ESTER DEHYDRASE-ISOMERASE"/>
    <property type="match status" value="1"/>
</dbReference>
<name>H5SMZ5_9BACT</name>
<dbReference type="InterPro" id="IPR050563">
    <property type="entry name" value="4-hydroxybenzoyl-CoA_TE"/>
</dbReference>
<dbReference type="CDD" id="cd00586">
    <property type="entry name" value="4HBT"/>
    <property type="match status" value="1"/>
</dbReference>
<organism evidence="2">
    <name type="scientific">uncultured Acetothermia bacterium</name>
    <dbReference type="NCBI Taxonomy" id="236499"/>
    <lineage>
        <taxon>Bacteria</taxon>
        <taxon>Candidatus Bipolaricaulota</taxon>
        <taxon>environmental samples</taxon>
    </lineage>
</organism>
<dbReference type="InterPro" id="IPR029069">
    <property type="entry name" value="HotDog_dom_sf"/>
</dbReference>
<reference evidence="2" key="2">
    <citation type="journal article" date="2012" name="PLoS ONE">
        <title>A Deeply Branching Thermophilic Bacterium with an Ancient Acetyl-CoA Pathway Dominates a Subsurface Ecosystem.</title>
        <authorList>
            <person name="Takami H."/>
            <person name="Noguchi H."/>
            <person name="Takaki Y."/>
            <person name="Uchiyama I."/>
            <person name="Toyoda A."/>
            <person name="Nishi S."/>
            <person name="Chee G.-J."/>
            <person name="Arai W."/>
            <person name="Nunoura T."/>
            <person name="Itoh T."/>
            <person name="Hattori M."/>
            <person name="Takai K."/>
        </authorList>
    </citation>
    <scope>NUCLEOTIDE SEQUENCE</scope>
</reference>
<dbReference type="EMBL" id="AP011741">
    <property type="protein sequence ID" value="BAL56260.1"/>
    <property type="molecule type" value="Genomic_DNA"/>
</dbReference>
<evidence type="ECO:0000313" key="1">
    <source>
        <dbReference type="EMBL" id="BAL56260.1"/>
    </source>
</evidence>